<proteinExistence type="predicted"/>
<comment type="caution">
    <text evidence="8">The sequence shown here is derived from an EMBL/GenBank/DDBJ whole genome shotgun (WGS) entry which is preliminary data.</text>
</comment>
<dbReference type="GO" id="GO:0005737">
    <property type="term" value="C:cytoplasm"/>
    <property type="evidence" value="ECO:0007669"/>
    <property type="project" value="TreeGrafter"/>
</dbReference>
<keyword evidence="3" id="KW-0547">Nucleotide-binding</keyword>
<gene>
    <name evidence="8" type="ORF">US19_C0026G0009</name>
</gene>
<evidence type="ECO:0000256" key="1">
    <source>
        <dbReference type="ARBA" id="ARBA00022490"/>
    </source>
</evidence>
<dbReference type="PANTHER" id="PTHR10099">
    <property type="entry name" value="PHOSPHORIBOSYLFORMYLGLYCINAMIDINE SYNTHASE"/>
    <property type="match status" value="1"/>
</dbReference>
<dbReference type="PANTHER" id="PTHR10099:SF1">
    <property type="entry name" value="PHOSPHORIBOSYLFORMYLGLYCINAMIDINE SYNTHASE"/>
    <property type="match status" value="1"/>
</dbReference>
<keyword evidence="2" id="KW-0436">Ligase</keyword>
<protein>
    <submittedName>
        <fullName evidence="8">Phosphoribosylformylglycinamidine synthase 1</fullName>
    </submittedName>
</protein>
<name>A0A0G0EMS5_9BACT</name>
<keyword evidence="5" id="KW-0378">Hydrolase</keyword>
<organism evidence="8 9">
    <name type="scientific">Candidatus Daviesbacteria bacterium GW2011_GWB1_36_5</name>
    <dbReference type="NCBI Taxonomy" id="1618426"/>
    <lineage>
        <taxon>Bacteria</taxon>
        <taxon>Candidatus Daviesiibacteriota</taxon>
    </lineage>
</organism>
<keyword evidence="4" id="KW-0658">Purine biosynthesis</keyword>
<evidence type="ECO:0000256" key="4">
    <source>
        <dbReference type="ARBA" id="ARBA00022755"/>
    </source>
</evidence>
<sequence>MSKPKVLVFSGYGLNCEEETKFAFDEAGGKAEIVHINDLIDGSKKLEQFQVLAFPGGFSYGDDTGSGNAYANKLRNHLWEKIDKFIKGDKLVIGICNGFQIIVNLGLLPALGKNYGDRQVALLHNDNARYTVRWVDLKVEECSSPWVKNLPDFFAPIAHGEGKFYASDKVLKKLNENKQVVFRYTLREICELQNLDPNPNGSLEDIAGITDESGKILGLMPHPERAMFFTQFPHWTYLKEKFKREGKPIPKFGPGLQIFKNAVNYFK</sequence>
<dbReference type="CDD" id="cd01740">
    <property type="entry name" value="GATase1_FGAR_AT"/>
    <property type="match status" value="1"/>
</dbReference>
<keyword evidence="7" id="KW-0315">Glutamine amidotransferase</keyword>
<dbReference type="NCBIfam" id="TIGR01737">
    <property type="entry name" value="FGAM_synth_I"/>
    <property type="match status" value="1"/>
</dbReference>
<dbReference type="GO" id="GO:0016787">
    <property type="term" value="F:hydrolase activity"/>
    <property type="evidence" value="ECO:0007669"/>
    <property type="project" value="UniProtKB-KW"/>
</dbReference>
<dbReference type="GO" id="GO:0006189">
    <property type="term" value="P:'de novo' IMP biosynthetic process"/>
    <property type="evidence" value="ECO:0007669"/>
    <property type="project" value="InterPro"/>
</dbReference>
<dbReference type="GO" id="GO:0004642">
    <property type="term" value="F:phosphoribosylformylglycinamidine synthase activity"/>
    <property type="evidence" value="ECO:0007669"/>
    <property type="project" value="InterPro"/>
</dbReference>
<evidence type="ECO:0000256" key="7">
    <source>
        <dbReference type="ARBA" id="ARBA00022962"/>
    </source>
</evidence>
<reference evidence="8 9" key="1">
    <citation type="journal article" date="2015" name="Nature">
        <title>rRNA introns, odd ribosomes, and small enigmatic genomes across a large radiation of phyla.</title>
        <authorList>
            <person name="Brown C.T."/>
            <person name="Hug L.A."/>
            <person name="Thomas B.C."/>
            <person name="Sharon I."/>
            <person name="Castelle C.J."/>
            <person name="Singh A."/>
            <person name="Wilkins M.J."/>
            <person name="Williams K.H."/>
            <person name="Banfield J.F."/>
        </authorList>
    </citation>
    <scope>NUCLEOTIDE SEQUENCE [LARGE SCALE GENOMIC DNA]</scope>
</reference>
<accession>A0A0G0EMS5</accession>
<dbReference type="InterPro" id="IPR010075">
    <property type="entry name" value="PRibForGlyAmidine_synth_PurQ"/>
</dbReference>
<dbReference type="AlphaFoldDB" id="A0A0G0EMS5"/>
<dbReference type="Gene3D" id="3.40.50.880">
    <property type="match status" value="1"/>
</dbReference>
<dbReference type="PATRIC" id="fig|1618426.3.peg.860"/>
<evidence type="ECO:0000256" key="5">
    <source>
        <dbReference type="ARBA" id="ARBA00022801"/>
    </source>
</evidence>
<keyword evidence="1" id="KW-0963">Cytoplasm</keyword>
<dbReference type="Pfam" id="PF13507">
    <property type="entry name" value="GATase_5"/>
    <property type="match status" value="1"/>
</dbReference>
<dbReference type="GO" id="GO:0005524">
    <property type="term" value="F:ATP binding"/>
    <property type="evidence" value="ECO:0007669"/>
    <property type="project" value="UniProtKB-KW"/>
</dbReference>
<dbReference type="EMBL" id="LBSA01000026">
    <property type="protein sequence ID" value="KKQ08368.1"/>
    <property type="molecule type" value="Genomic_DNA"/>
</dbReference>
<evidence type="ECO:0000256" key="3">
    <source>
        <dbReference type="ARBA" id="ARBA00022741"/>
    </source>
</evidence>
<evidence type="ECO:0000256" key="6">
    <source>
        <dbReference type="ARBA" id="ARBA00022840"/>
    </source>
</evidence>
<keyword evidence="6" id="KW-0067">ATP-binding</keyword>
<evidence type="ECO:0000313" key="9">
    <source>
        <dbReference type="Proteomes" id="UP000034492"/>
    </source>
</evidence>
<dbReference type="Proteomes" id="UP000034492">
    <property type="component" value="Unassembled WGS sequence"/>
</dbReference>
<evidence type="ECO:0000313" key="8">
    <source>
        <dbReference type="EMBL" id="KKQ08368.1"/>
    </source>
</evidence>
<dbReference type="InterPro" id="IPR029062">
    <property type="entry name" value="Class_I_gatase-like"/>
</dbReference>
<evidence type="ECO:0000256" key="2">
    <source>
        <dbReference type="ARBA" id="ARBA00022598"/>
    </source>
</evidence>
<dbReference type="SUPFAM" id="SSF52317">
    <property type="entry name" value="Class I glutamine amidotransferase-like"/>
    <property type="match status" value="1"/>
</dbReference>
<dbReference type="SMART" id="SM01211">
    <property type="entry name" value="GATase_5"/>
    <property type="match status" value="1"/>
</dbReference>
<dbReference type="PIRSF" id="PIRSF001586">
    <property type="entry name" value="FGAM_synth_I"/>
    <property type="match status" value="1"/>
</dbReference>
<dbReference type="PROSITE" id="PS51273">
    <property type="entry name" value="GATASE_TYPE_1"/>
    <property type="match status" value="1"/>
</dbReference>